<keyword evidence="4" id="KW-0067">ATP-binding</keyword>
<evidence type="ECO:0000313" key="9">
    <source>
        <dbReference type="EMBL" id="VDO62105.1"/>
    </source>
</evidence>
<dbReference type="InterPro" id="IPR036961">
    <property type="entry name" value="Kinesin_motor_dom_sf"/>
</dbReference>
<dbReference type="GO" id="GO:0007018">
    <property type="term" value="P:microtubule-based movement"/>
    <property type="evidence" value="ECO:0007669"/>
    <property type="project" value="InterPro"/>
</dbReference>
<evidence type="ECO:0000256" key="5">
    <source>
        <dbReference type="ARBA" id="ARBA00023054"/>
    </source>
</evidence>
<feature type="domain" description="Kinesin motor" evidence="8">
    <location>
        <begin position="1"/>
        <end position="139"/>
    </location>
</feature>
<dbReference type="InterPro" id="IPR027417">
    <property type="entry name" value="P-loop_NTPase"/>
</dbReference>
<accession>A0A3P8AM72</accession>
<sequence>MSYIEIYNEQIIDLLAGISLDKTTFKRPSFEFLQIAESNDQVYIKGLNYLTVNNLEEALTILFEGELNRTVASHSLNRFSSRAHAIFTVYLTITDSMDSNGCIKCSKIHYVDLAGSDNLKRTQVSLRIHLCLSLRVCVC</sequence>
<dbReference type="PROSITE" id="PS50067">
    <property type="entry name" value="KINESIN_MOTOR_2"/>
    <property type="match status" value="1"/>
</dbReference>
<dbReference type="GO" id="GO:0007052">
    <property type="term" value="P:mitotic spindle organization"/>
    <property type="evidence" value="ECO:0007669"/>
    <property type="project" value="TreeGrafter"/>
</dbReference>
<dbReference type="GO" id="GO:0051231">
    <property type="term" value="P:spindle elongation"/>
    <property type="evidence" value="ECO:0007669"/>
    <property type="project" value="TreeGrafter"/>
</dbReference>
<evidence type="ECO:0000256" key="6">
    <source>
        <dbReference type="ARBA" id="ARBA00023212"/>
    </source>
</evidence>
<protein>
    <recommendedName>
        <fullName evidence="8">Kinesin motor domain-containing protein</fullName>
    </recommendedName>
</protein>
<dbReference type="Proteomes" id="UP000277204">
    <property type="component" value="Unassembled WGS sequence"/>
</dbReference>
<dbReference type="SMART" id="SM00129">
    <property type="entry name" value="KISc"/>
    <property type="match status" value="1"/>
</dbReference>
<reference evidence="9 10" key="1">
    <citation type="submission" date="2018-11" db="EMBL/GenBank/DDBJ databases">
        <authorList>
            <consortium name="Pathogen Informatics"/>
        </authorList>
    </citation>
    <scope>NUCLEOTIDE SEQUENCE [LARGE SCALE GENOMIC DNA]</scope>
    <source>
        <strain evidence="9 10">Zambia</strain>
    </source>
</reference>
<evidence type="ECO:0000256" key="2">
    <source>
        <dbReference type="ARBA" id="ARBA00022490"/>
    </source>
</evidence>
<dbReference type="PRINTS" id="PR00380">
    <property type="entry name" value="KINESINHEAVY"/>
</dbReference>
<dbReference type="GO" id="GO:0005524">
    <property type="term" value="F:ATP binding"/>
    <property type="evidence" value="ECO:0007669"/>
    <property type="project" value="UniProtKB-KW"/>
</dbReference>
<keyword evidence="5" id="KW-0175">Coiled coil</keyword>
<keyword evidence="10" id="KW-1185">Reference proteome</keyword>
<dbReference type="Gene3D" id="3.40.850.10">
    <property type="entry name" value="Kinesin motor domain"/>
    <property type="match status" value="1"/>
</dbReference>
<gene>
    <name evidence="9" type="ORF">SMRZ_LOCUS4545</name>
</gene>
<dbReference type="GO" id="GO:0005875">
    <property type="term" value="C:microtubule associated complex"/>
    <property type="evidence" value="ECO:0007669"/>
    <property type="project" value="TreeGrafter"/>
</dbReference>
<dbReference type="InterPro" id="IPR027640">
    <property type="entry name" value="Kinesin-like_fam"/>
</dbReference>
<keyword evidence="6" id="KW-0206">Cytoskeleton</keyword>
<evidence type="ECO:0000259" key="8">
    <source>
        <dbReference type="PROSITE" id="PS50067"/>
    </source>
</evidence>
<comment type="caution">
    <text evidence="7">Lacks conserved residue(s) required for the propagation of feature annotation.</text>
</comment>
<dbReference type="Pfam" id="PF00225">
    <property type="entry name" value="Kinesin"/>
    <property type="match status" value="1"/>
</dbReference>
<evidence type="ECO:0000256" key="4">
    <source>
        <dbReference type="ARBA" id="ARBA00022840"/>
    </source>
</evidence>
<evidence type="ECO:0000256" key="1">
    <source>
        <dbReference type="ARBA" id="ARBA00004245"/>
    </source>
</evidence>
<name>A0A3P8AM72_9TREM</name>
<keyword evidence="2" id="KW-0963">Cytoplasm</keyword>
<evidence type="ECO:0000256" key="7">
    <source>
        <dbReference type="PROSITE-ProRule" id="PRU00283"/>
    </source>
</evidence>
<dbReference type="GO" id="GO:0008017">
    <property type="term" value="F:microtubule binding"/>
    <property type="evidence" value="ECO:0007669"/>
    <property type="project" value="InterPro"/>
</dbReference>
<comment type="similarity">
    <text evidence="7">Belongs to the TRAFAC class myosin-kinesin ATPase superfamily. Kinesin family.</text>
</comment>
<evidence type="ECO:0000313" key="10">
    <source>
        <dbReference type="Proteomes" id="UP000277204"/>
    </source>
</evidence>
<dbReference type="InterPro" id="IPR001752">
    <property type="entry name" value="Kinesin_motor_dom"/>
</dbReference>
<dbReference type="PANTHER" id="PTHR47969:SF15">
    <property type="entry name" value="CHROMOSOME-ASSOCIATED KINESIN KIF4A-RELATED"/>
    <property type="match status" value="1"/>
</dbReference>
<comment type="subcellular location">
    <subcellularLocation>
        <location evidence="1">Cytoplasm</location>
        <location evidence="1">Cytoskeleton</location>
    </subcellularLocation>
</comment>
<evidence type="ECO:0000256" key="3">
    <source>
        <dbReference type="ARBA" id="ARBA00022741"/>
    </source>
</evidence>
<dbReference type="PANTHER" id="PTHR47969">
    <property type="entry name" value="CHROMOSOME-ASSOCIATED KINESIN KIF4A-RELATED"/>
    <property type="match status" value="1"/>
</dbReference>
<proteinExistence type="inferred from homology"/>
<dbReference type="GO" id="GO:0003777">
    <property type="term" value="F:microtubule motor activity"/>
    <property type="evidence" value="ECO:0007669"/>
    <property type="project" value="InterPro"/>
</dbReference>
<dbReference type="SUPFAM" id="SSF52540">
    <property type="entry name" value="P-loop containing nucleoside triphosphate hydrolases"/>
    <property type="match status" value="1"/>
</dbReference>
<dbReference type="EMBL" id="UZAI01001453">
    <property type="protein sequence ID" value="VDO62105.1"/>
    <property type="molecule type" value="Genomic_DNA"/>
</dbReference>
<organism evidence="9 10">
    <name type="scientific">Schistosoma margrebowiei</name>
    <dbReference type="NCBI Taxonomy" id="48269"/>
    <lineage>
        <taxon>Eukaryota</taxon>
        <taxon>Metazoa</taxon>
        <taxon>Spiralia</taxon>
        <taxon>Lophotrochozoa</taxon>
        <taxon>Platyhelminthes</taxon>
        <taxon>Trematoda</taxon>
        <taxon>Digenea</taxon>
        <taxon>Strigeidida</taxon>
        <taxon>Schistosomatoidea</taxon>
        <taxon>Schistosomatidae</taxon>
        <taxon>Schistosoma</taxon>
    </lineage>
</organism>
<dbReference type="AlphaFoldDB" id="A0A3P8AM72"/>
<keyword evidence="3" id="KW-0547">Nucleotide-binding</keyword>